<organism evidence="1 2">
    <name type="scientific">Streptomyces laculatispora</name>
    <dbReference type="NCBI Taxonomy" id="887464"/>
    <lineage>
        <taxon>Bacteria</taxon>
        <taxon>Bacillati</taxon>
        <taxon>Actinomycetota</taxon>
        <taxon>Actinomycetes</taxon>
        <taxon>Kitasatosporales</taxon>
        <taxon>Streptomycetaceae</taxon>
        <taxon>Streptomyces</taxon>
    </lineage>
</organism>
<proteinExistence type="predicted"/>
<dbReference type="EMBL" id="CP120992">
    <property type="protein sequence ID" value="WLQ45122.1"/>
    <property type="molecule type" value="Genomic_DNA"/>
</dbReference>
<keyword evidence="2" id="KW-1185">Reference proteome</keyword>
<reference evidence="1 2" key="1">
    <citation type="submission" date="2023-03" db="EMBL/GenBank/DDBJ databases">
        <title>Isolation and description of six Streptomyces strains from soil environments, able to metabolize different microbial glucans.</title>
        <authorList>
            <person name="Widen T."/>
            <person name="Larsbrink J."/>
        </authorList>
    </citation>
    <scope>NUCLEOTIDE SEQUENCE [LARGE SCALE GENOMIC DNA]</scope>
    <source>
        <strain evidence="1 2">Mut2</strain>
    </source>
</reference>
<evidence type="ECO:0000313" key="1">
    <source>
        <dbReference type="EMBL" id="WLQ45122.1"/>
    </source>
</evidence>
<dbReference type="Proteomes" id="UP001229952">
    <property type="component" value="Chromosome"/>
</dbReference>
<evidence type="ECO:0000313" key="2">
    <source>
        <dbReference type="Proteomes" id="UP001229952"/>
    </source>
</evidence>
<protein>
    <submittedName>
        <fullName evidence="1">Uncharacterized protein</fullName>
    </submittedName>
</protein>
<sequence length="70" mass="7894">MSLRPHSGAEIPPLTMRVARASNPHGTTAMWIRDRLDGLWNDEDYTAWYPRMAAPDSRPHSWPPSACCST</sequence>
<dbReference type="RefSeq" id="WP_306092330.1">
    <property type="nucleotide sequence ID" value="NZ_CP120992.1"/>
</dbReference>
<gene>
    <name evidence="1" type="ORF">P8A22_37745</name>
</gene>
<name>A0ABY9IDW4_9ACTN</name>
<accession>A0ABY9IDW4</accession>